<dbReference type="RefSeq" id="WP_182995515.1">
    <property type="nucleotide sequence ID" value="NZ_JABEQJ010000001.1"/>
</dbReference>
<feature type="region of interest" description="Disordered" evidence="1">
    <location>
        <begin position="101"/>
        <end position="123"/>
    </location>
</feature>
<reference evidence="3 4" key="1">
    <citation type="submission" date="2020-04" db="EMBL/GenBank/DDBJ databases">
        <title>Description of novel Gluconacetobacter.</title>
        <authorList>
            <person name="Sombolestani A."/>
        </authorList>
    </citation>
    <scope>NUCLEOTIDE SEQUENCE [LARGE SCALE GENOMIC DNA]</scope>
    <source>
        <strain evidence="3 4">LMG 19747</strain>
    </source>
</reference>
<accession>A0A7W4I9C4</accession>
<evidence type="ECO:0000256" key="1">
    <source>
        <dbReference type="SAM" id="MobiDB-lite"/>
    </source>
</evidence>
<name>A0A7W4I9C4_9PROT</name>
<dbReference type="Proteomes" id="UP000589085">
    <property type="component" value="Unassembled WGS sequence"/>
</dbReference>
<sequence length="123" mass="12855">MSGVGSVASSLSLIDRQPVASGQAEQARKAAVSFESVTIGELLQPMFDTVDTSDGMFGGGAAEKQFRSLQVLELGKQIAKSGGIGIADSVYRQILAMQEQSQQVAGGQEPARREAGPREQGQS</sequence>
<feature type="domain" description="Flagellar protein FlgJ N-terminal" evidence="2">
    <location>
        <begin position="45"/>
        <end position="93"/>
    </location>
</feature>
<evidence type="ECO:0000313" key="3">
    <source>
        <dbReference type="EMBL" id="MBB2158641.1"/>
    </source>
</evidence>
<dbReference type="EMBL" id="JABEQJ010000001">
    <property type="protein sequence ID" value="MBB2158641.1"/>
    <property type="molecule type" value="Genomic_DNA"/>
</dbReference>
<dbReference type="AlphaFoldDB" id="A0A7W4I9C4"/>
<gene>
    <name evidence="3" type="ORF">HLH48_00355</name>
</gene>
<evidence type="ECO:0000313" key="4">
    <source>
        <dbReference type="Proteomes" id="UP000589085"/>
    </source>
</evidence>
<evidence type="ECO:0000259" key="2">
    <source>
        <dbReference type="Pfam" id="PF10135"/>
    </source>
</evidence>
<protein>
    <submittedName>
        <fullName evidence="3">Chemotaxis protein</fullName>
    </submittedName>
</protein>
<organism evidence="3 4">
    <name type="scientific">Gluconacetobacter sacchari</name>
    <dbReference type="NCBI Taxonomy" id="92759"/>
    <lineage>
        <taxon>Bacteria</taxon>
        <taxon>Pseudomonadati</taxon>
        <taxon>Pseudomonadota</taxon>
        <taxon>Alphaproteobacteria</taxon>
        <taxon>Acetobacterales</taxon>
        <taxon>Acetobacteraceae</taxon>
        <taxon>Gluconacetobacter</taxon>
    </lineage>
</organism>
<comment type="caution">
    <text evidence="3">The sequence shown here is derived from an EMBL/GenBank/DDBJ whole genome shotgun (WGS) entry which is preliminary data.</text>
</comment>
<dbReference type="InterPro" id="IPR019301">
    <property type="entry name" value="Flagellar_prot_FlgJ_N"/>
</dbReference>
<proteinExistence type="predicted"/>
<dbReference type="Pfam" id="PF10135">
    <property type="entry name" value="Rod-binding"/>
    <property type="match status" value="1"/>
</dbReference>